<dbReference type="RefSeq" id="WP_067445742.1">
    <property type="nucleotide sequence ID" value="NZ_SMFR01000002.1"/>
</dbReference>
<dbReference type="InterPro" id="IPR012223">
    <property type="entry name" value="TEII"/>
</dbReference>
<dbReference type="PANTHER" id="PTHR11487:SF0">
    <property type="entry name" value="S-ACYL FATTY ACID SYNTHASE THIOESTERASE, MEDIUM CHAIN"/>
    <property type="match status" value="1"/>
</dbReference>
<evidence type="ECO:0000256" key="3">
    <source>
        <dbReference type="ARBA" id="ARBA00022801"/>
    </source>
</evidence>
<dbReference type="STRING" id="1210063.GCA_001612665_00623"/>
<dbReference type="SMART" id="SM00824">
    <property type="entry name" value="PKS_TE"/>
    <property type="match status" value="1"/>
</dbReference>
<keyword evidence="7" id="KW-1185">Reference proteome</keyword>
<accession>A0A4R1FRU0</accession>
<dbReference type="AlphaFoldDB" id="A0A4R1FRU0"/>
<evidence type="ECO:0000256" key="2">
    <source>
        <dbReference type="ARBA" id="ARBA00015007"/>
    </source>
</evidence>
<dbReference type="InterPro" id="IPR020802">
    <property type="entry name" value="TesA-like"/>
</dbReference>
<comment type="similarity">
    <text evidence="1">Belongs to the thioesterase family.</text>
</comment>
<dbReference type="Gene3D" id="3.40.50.1820">
    <property type="entry name" value="alpha/beta hydrolase"/>
    <property type="match status" value="1"/>
</dbReference>
<protein>
    <recommendedName>
        <fullName evidence="2">Thioesterase TesA</fullName>
    </recommendedName>
</protein>
<comment type="caution">
    <text evidence="6">The sequence shown here is derived from an EMBL/GenBank/DDBJ whole genome shotgun (WGS) entry which is preliminary data.</text>
</comment>
<evidence type="ECO:0000256" key="1">
    <source>
        <dbReference type="ARBA" id="ARBA00007169"/>
    </source>
</evidence>
<dbReference type="InterPro" id="IPR001031">
    <property type="entry name" value="Thioesterase"/>
</dbReference>
<sequence length="255" mass="27815">MSADPAVRWLREFGAGAPELPVLVCLPHAGGTAGFFRPLSVTLARTHRVFAVQYPGRQDRFREPLIGDIESTAAALADALRTTVAGPFELLGHSMGALIGFEVARSLDTETATRVRHLTVTSARPPASPSPRPPLHELDDTQFLERITTLGGTESSIFDDPETRAMYLPSLRSDYRAVERYRAAESADVGCGITVIAGLRDPLVSAATAEGWRAHTRGRFRVRVLDTDHFGVHRTPARLATELSAERAFGRKTME</sequence>
<feature type="domain" description="Thioesterase TesA-like" evidence="5">
    <location>
        <begin position="24"/>
        <end position="243"/>
    </location>
</feature>
<keyword evidence="3" id="KW-0378">Hydrolase</keyword>
<dbReference type="Pfam" id="PF00975">
    <property type="entry name" value="Thioesterase"/>
    <property type="match status" value="1"/>
</dbReference>
<dbReference type="InterPro" id="IPR029058">
    <property type="entry name" value="AB_hydrolase_fold"/>
</dbReference>
<dbReference type="Proteomes" id="UP000294856">
    <property type="component" value="Unassembled WGS sequence"/>
</dbReference>
<reference evidence="6 7" key="1">
    <citation type="submission" date="2019-03" db="EMBL/GenBank/DDBJ databases">
        <title>Genomic Encyclopedia of Type Strains, Phase IV (KMG-IV): sequencing the most valuable type-strain genomes for metagenomic binning, comparative biology and taxonomic classification.</title>
        <authorList>
            <person name="Goeker M."/>
        </authorList>
    </citation>
    <scope>NUCLEOTIDE SEQUENCE [LARGE SCALE GENOMIC DNA]</scope>
    <source>
        <strain evidence="6 7">DSM 44684</strain>
    </source>
</reference>
<dbReference type="GO" id="GO:0016787">
    <property type="term" value="F:hydrolase activity"/>
    <property type="evidence" value="ECO:0007669"/>
    <property type="project" value="UniProtKB-KW"/>
</dbReference>
<dbReference type="EMBL" id="SMFR01000002">
    <property type="protein sequence ID" value="TCJ96930.1"/>
    <property type="molecule type" value="Genomic_DNA"/>
</dbReference>
<comment type="catalytic activity">
    <reaction evidence="4">
        <text>a fatty acyl-CoA + H2O = a fatty acid + CoA + H(+)</text>
        <dbReference type="Rhea" id="RHEA:16781"/>
        <dbReference type="ChEBI" id="CHEBI:15377"/>
        <dbReference type="ChEBI" id="CHEBI:15378"/>
        <dbReference type="ChEBI" id="CHEBI:28868"/>
        <dbReference type="ChEBI" id="CHEBI:57287"/>
        <dbReference type="ChEBI" id="CHEBI:77636"/>
    </reaction>
</comment>
<evidence type="ECO:0000256" key="4">
    <source>
        <dbReference type="ARBA" id="ARBA00024293"/>
    </source>
</evidence>
<name>A0A4R1FRU0_9NOCA</name>
<evidence type="ECO:0000313" key="7">
    <source>
        <dbReference type="Proteomes" id="UP000294856"/>
    </source>
</evidence>
<organism evidence="6 7">
    <name type="scientific">Nocardia alba</name>
    <dbReference type="NCBI Taxonomy" id="225051"/>
    <lineage>
        <taxon>Bacteria</taxon>
        <taxon>Bacillati</taxon>
        <taxon>Actinomycetota</taxon>
        <taxon>Actinomycetes</taxon>
        <taxon>Mycobacteriales</taxon>
        <taxon>Nocardiaceae</taxon>
        <taxon>Nocardia</taxon>
    </lineage>
</organism>
<gene>
    <name evidence="6" type="ORF">DFR71_2964</name>
</gene>
<evidence type="ECO:0000259" key="5">
    <source>
        <dbReference type="SMART" id="SM00824"/>
    </source>
</evidence>
<evidence type="ECO:0000313" key="6">
    <source>
        <dbReference type="EMBL" id="TCJ96930.1"/>
    </source>
</evidence>
<dbReference type="PANTHER" id="PTHR11487">
    <property type="entry name" value="THIOESTERASE"/>
    <property type="match status" value="1"/>
</dbReference>
<dbReference type="SUPFAM" id="SSF53474">
    <property type="entry name" value="alpha/beta-Hydrolases"/>
    <property type="match status" value="1"/>
</dbReference>
<dbReference type="GO" id="GO:0008610">
    <property type="term" value="P:lipid biosynthetic process"/>
    <property type="evidence" value="ECO:0007669"/>
    <property type="project" value="TreeGrafter"/>
</dbReference>
<proteinExistence type="inferred from homology"/>